<dbReference type="EMBL" id="CP015585">
    <property type="protein sequence ID" value="APT60233.1"/>
    <property type="molecule type" value="Genomic_DNA"/>
</dbReference>
<evidence type="ECO:0000313" key="5">
    <source>
        <dbReference type="Proteomes" id="UP000185494"/>
    </source>
</evidence>
<name>A0A1L7AN81_9PROT</name>
<dbReference type="Gene3D" id="3.30.420.10">
    <property type="entry name" value="Ribonuclease H-like superfamily/Ribonuclease H"/>
    <property type="match status" value="1"/>
</dbReference>
<evidence type="ECO:0000259" key="3">
    <source>
        <dbReference type="PROSITE" id="PS50822"/>
    </source>
</evidence>
<dbReference type="InterPro" id="IPR036397">
    <property type="entry name" value="RNaseH_sf"/>
</dbReference>
<dbReference type="Proteomes" id="UP000185494">
    <property type="component" value="Chromosome 1"/>
</dbReference>
<sequence length="395" mass="44031">MAETVAHFLEGLPEVQSHKGFVPHATGLLGRFRLQKPQVEFFEAKDDSADAYAEAARNALSAAATRDQPWDLALVQVQRSWKDRPATSSPYWWAKAAFLRRDVPVQALSAEMMAMGDFEYACALANVSLATYAKLGGTPWLLKARPSTDHELVFGLGSHTHKERRRGAGERVVGITTVFSSQGNYLLDARTAAVPFDRYPEALRATLIEAVKRIRQEEAWRAGDTVRLVFHAFTQMRQETADAVVAAVESMGLSGVKFAFLHVAEDHPFTLFDHASATGKGAYAPERGQAVELSDHEWLLSLTGRDQIRAASQGIPDPVLLRLHEKSTFRDMRTLTRQVSDFACHSWRTYERARLPITLLYADEIAKQLAGLERTPGWDPDTAVVGAVMRRPWFL</sequence>
<dbReference type="Gene3D" id="3.40.50.2300">
    <property type="match status" value="1"/>
</dbReference>
<dbReference type="RefSeq" id="WP_075800933.1">
    <property type="nucleotide sequence ID" value="NZ_CP015585.1"/>
</dbReference>
<dbReference type="InterPro" id="IPR012337">
    <property type="entry name" value="RNaseH-like_sf"/>
</dbReference>
<dbReference type="SUPFAM" id="SSF53098">
    <property type="entry name" value="Ribonuclease H-like"/>
    <property type="match status" value="1"/>
</dbReference>
<dbReference type="SMART" id="SM00950">
    <property type="entry name" value="Piwi"/>
    <property type="match status" value="1"/>
</dbReference>
<evidence type="ECO:0000256" key="1">
    <source>
        <dbReference type="ARBA" id="ARBA00035012"/>
    </source>
</evidence>
<dbReference type="InterPro" id="IPR003165">
    <property type="entry name" value="Piwi"/>
</dbReference>
<gene>
    <name evidence="4" type="ORF">RGI145_23105</name>
</gene>
<dbReference type="GO" id="GO:0003676">
    <property type="term" value="F:nucleic acid binding"/>
    <property type="evidence" value="ECO:0007669"/>
    <property type="project" value="InterPro"/>
</dbReference>
<dbReference type="KEGG" id="rgi:RGI145_23105"/>
<organism evidence="4 5">
    <name type="scientific">Roseomonas gilardii</name>
    <dbReference type="NCBI Taxonomy" id="257708"/>
    <lineage>
        <taxon>Bacteria</taxon>
        <taxon>Pseudomonadati</taxon>
        <taxon>Pseudomonadota</taxon>
        <taxon>Alphaproteobacteria</taxon>
        <taxon>Acetobacterales</taxon>
        <taxon>Roseomonadaceae</taxon>
        <taxon>Roseomonas</taxon>
    </lineage>
</organism>
<dbReference type="AlphaFoldDB" id="A0A1L7AN81"/>
<accession>A0A1L7AN81</accession>
<evidence type="ECO:0000256" key="2">
    <source>
        <dbReference type="ARBA" id="ARBA00035032"/>
    </source>
</evidence>
<reference evidence="4 5" key="1">
    <citation type="submission" date="2016-05" db="EMBL/GenBank/DDBJ databases">
        <title>Complete Genome and Methylome Analysis of Psychrotrophic Bacterial Isolates from Antarctic Lake Untersee.</title>
        <authorList>
            <person name="Fomenkov A."/>
            <person name="Akimov V.N."/>
            <person name="Vasilyeva L.V."/>
            <person name="Andersen D."/>
            <person name="Vincze T."/>
            <person name="Roberts R.J."/>
        </authorList>
    </citation>
    <scope>NUCLEOTIDE SEQUENCE [LARGE SCALE GENOMIC DNA]</scope>
    <source>
        <strain evidence="4 5">U14-5</strain>
        <plasmid evidence="5">Plasmid 1</plasmid>
    </source>
</reference>
<evidence type="ECO:0000313" key="4">
    <source>
        <dbReference type="EMBL" id="APT60233.1"/>
    </source>
</evidence>
<dbReference type="PROSITE" id="PS50822">
    <property type="entry name" value="PIWI"/>
    <property type="match status" value="1"/>
</dbReference>
<geneLocation type="plasmid" evidence="4 5">
    <name>1</name>
</geneLocation>
<feature type="domain" description="Piwi" evidence="3">
    <location>
        <begin position="72"/>
        <end position="374"/>
    </location>
</feature>
<keyword evidence="4" id="KW-0614">Plasmid</keyword>
<protein>
    <recommendedName>
        <fullName evidence="2">Protein argonaute</fullName>
    </recommendedName>
</protein>
<comment type="similarity">
    <text evidence="1">Belongs to the argonaute family. Long pAgo subfamily.</text>
</comment>
<proteinExistence type="inferred from homology"/>